<dbReference type="Gene3D" id="1.20.1270.180">
    <property type="match status" value="1"/>
</dbReference>
<proteinExistence type="predicted"/>
<gene>
    <name evidence="3" type="ORF">G5B46_07580</name>
</gene>
<dbReference type="EMBL" id="JAAKGT010000002">
    <property type="protein sequence ID" value="NGM49462.1"/>
    <property type="molecule type" value="Genomic_DNA"/>
</dbReference>
<accession>A0A6G4QVA6</accession>
<keyword evidence="1" id="KW-0732">Signal</keyword>
<dbReference type="InterPro" id="IPR009739">
    <property type="entry name" value="LprI-like_N"/>
</dbReference>
<dbReference type="Pfam" id="PF07007">
    <property type="entry name" value="LprI"/>
    <property type="match status" value="1"/>
</dbReference>
<evidence type="ECO:0000259" key="2">
    <source>
        <dbReference type="Pfam" id="PF07007"/>
    </source>
</evidence>
<sequence>MRLVRVAGLFLALFAFSYAEFASAQAVPRAEASSRPEGRCDQASSQAKTFSCYFELAATSRAEVQRAFDRSLESAMALDREFNAHPRAQGAPSASLVNRLKLSQTAWLQYSDAQCGLEGETSFGGSGTDILDAACRYRMNSNRLKELEAARQRLER</sequence>
<reference evidence="3" key="1">
    <citation type="submission" date="2020-02" db="EMBL/GenBank/DDBJ databases">
        <authorList>
            <person name="Gao J."/>
            <person name="Sun J."/>
        </authorList>
    </citation>
    <scope>NUCLEOTIDE SEQUENCE</scope>
    <source>
        <strain evidence="3">602-2</strain>
    </source>
</reference>
<feature type="chain" id="PRO_5026304194" evidence="1">
    <location>
        <begin position="25"/>
        <end position="156"/>
    </location>
</feature>
<dbReference type="AlphaFoldDB" id="A0A6G4QVA6"/>
<organism evidence="3">
    <name type="scientific">Caulobacter sp. 602-2</name>
    <dbReference type="NCBI Taxonomy" id="2710887"/>
    <lineage>
        <taxon>Bacteria</taxon>
        <taxon>Pseudomonadati</taxon>
        <taxon>Pseudomonadota</taxon>
        <taxon>Alphaproteobacteria</taxon>
        <taxon>Caulobacterales</taxon>
        <taxon>Caulobacteraceae</taxon>
        <taxon>Caulobacter</taxon>
    </lineage>
</organism>
<evidence type="ECO:0000313" key="3">
    <source>
        <dbReference type="EMBL" id="NGM49462.1"/>
    </source>
</evidence>
<feature type="domain" description="Lysozyme inhibitor LprI-like N-terminal" evidence="2">
    <location>
        <begin position="40"/>
        <end position="147"/>
    </location>
</feature>
<feature type="signal peptide" evidence="1">
    <location>
        <begin position="1"/>
        <end position="24"/>
    </location>
</feature>
<evidence type="ECO:0000256" key="1">
    <source>
        <dbReference type="SAM" id="SignalP"/>
    </source>
</evidence>
<name>A0A6G4QVA6_9CAUL</name>
<protein>
    <submittedName>
        <fullName evidence="3">DUF1311 domain-containing protein</fullName>
    </submittedName>
</protein>
<comment type="caution">
    <text evidence="3">The sequence shown here is derived from an EMBL/GenBank/DDBJ whole genome shotgun (WGS) entry which is preliminary data.</text>
</comment>